<protein>
    <submittedName>
        <fullName evidence="1">DUF1444 domain-containing protein</fullName>
    </submittedName>
</protein>
<reference evidence="1 2" key="1">
    <citation type="submission" date="2024-09" db="EMBL/GenBank/DDBJ databases">
        <authorList>
            <person name="Sun Q."/>
            <person name="Mori K."/>
        </authorList>
    </citation>
    <scope>NUCLEOTIDE SEQUENCE [LARGE SCALE GENOMIC DNA]</scope>
    <source>
        <strain evidence="1 2">TISTR 2452</strain>
    </source>
</reference>
<dbReference type="Proteomes" id="UP001589747">
    <property type="component" value="Unassembled WGS sequence"/>
</dbReference>
<evidence type="ECO:0000313" key="1">
    <source>
        <dbReference type="EMBL" id="MFB9326273.1"/>
    </source>
</evidence>
<accession>A0ABV5KM12</accession>
<dbReference type="EMBL" id="JBHMDO010000017">
    <property type="protein sequence ID" value="MFB9326273.1"/>
    <property type="molecule type" value="Genomic_DNA"/>
</dbReference>
<name>A0ABV5KM12_9BACL</name>
<evidence type="ECO:0000313" key="2">
    <source>
        <dbReference type="Proteomes" id="UP001589747"/>
    </source>
</evidence>
<sequence>MNENDKENEQSPIYNVLPYLKPIVNEEAAGELVYELSGVDDIVELPWGDEFLITFLYDAEDTDYFRYVQHSDLPELSLTPKELLAISLDNLYDRTESHELQLQELDDAAYNMLLLDGNFEASLLLLDDLWEGTLNDYAPSGYAMAFPARDVLMFCDVQSEEGIAQMREVVERIRVNGDHLLSNAIWTRQAGKWVHLER</sequence>
<keyword evidence="2" id="KW-1185">Reference proteome</keyword>
<proteinExistence type="predicted"/>
<organism evidence="1 2">
    <name type="scientific">Paenibacillus aurantiacus</name>
    <dbReference type="NCBI Taxonomy" id="1936118"/>
    <lineage>
        <taxon>Bacteria</taxon>
        <taxon>Bacillati</taxon>
        <taxon>Bacillota</taxon>
        <taxon>Bacilli</taxon>
        <taxon>Bacillales</taxon>
        <taxon>Paenibacillaceae</taxon>
        <taxon>Paenibacillus</taxon>
    </lineage>
</organism>
<comment type="caution">
    <text evidence="1">The sequence shown here is derived from an EMBL/GenBank/DDBJ whole genome shotgun (WGS) entry which is preliminary data.</text>
</comment>
<dbReference type="RefSeq" id="WP_377493388.1">
    <property type="nucleotide sequence ID" value="NZ_JBHMDO010000017.1"/>
</dbReference>
<gene>
    <name evidence="1" type="ORF">ACFFSY_10145</name>
</gene>